<evidence type="ECO:0000313" key="8">
    <source>
        <dbReference type="Proteomes" id="UP001152320"/>
    </source>
</evidence>
<dbReference type="EMBL" id="JAIZAY010000006">
    <property type="protein sequence ID" value="KAJ8041029.1"/>
    <property type="molecule type" value="Genomic_DNA"/>
</dbReference>
<sequence>MLIILCYCSLIPKEKTPTLLRINATQRNTFYRGPRAVLTSRISQTILDKTVGTLCHNILESPFPGLHEAPAPPSKVAQRE</sequence>
<comment type="caution">
    <text evidence="2">The sequence shown here is derived from an EMBL/GenBank/DDBJ whole genome shotgun (WGS) entry which is preliminary data.</text>
</comment>
<reference evidence="2" key="1">
    <citation type="submission" date="2021-10" db="EMBL/GenBank/DDBJ databases">
        <title>Tropical sea cucumber genome reveals ecological adaptation and Cuvierian tubules defense mechanism.</title>
        <authorList>
            <person name="Chen T."/>
        </authorList>
    </citation>
    <scope>NUCLEOTIDE SEQUENCE</scope>
    <source>
        <strain evidence="2">Nanhai2018</strain>
        <tissue evidence="2">Muscle</tissue>
    </source>
</reference>
<dbReference type="Proteomes" id="UP001152320">
    <property type="component" value="Chromosome 6"/>
</dbReference>
<dbReference type="EMBL" id="JAIZAY010000006">
    <property type="protein sequence ID" value="KAJ8041027.1"/>
    <property type="molecule type" value="Genomic_DNA"/>
</dbReference>
<evidence type="ECO:0000313" key="3">
    <source>
        <dbReference type="EMBL" id="KAJ8041027.1"/>
    </source>
</evidence>
<gene>
    <name evidence="7" type="ORF">HOLleu_07340</name>
    <name evidence="3" type="ORF">HOLleu_15514</name>
    <name evidence="4" type="ORF">HOLleu_15515</name>
    <name evidence="5" type="ORF">HOLleu_15516</name>
    <name evidence="6" type="ORF">HOLleu_15517</name>
    <name evidence="1" type="ORF">HOLleu_40726</name>
    <name evidence="2" type="ORF">HOLleu_40727</name>
</gene>
<evidence type="ECO:0000313" key="4">
    <source>
        <dbReference type="EMBL" id="KAJ8041028.1"/>
    </source>
</evidence>
<dbReference type="EMBL" id="JAIZAY010000006">
    <property type="protein sequence ID" value="KAJ8041030.1"/>
    <property type="molecule type" value="Genomic_DNA"/>
</dbReference>
<dbReference type="AlphaFoldDB" id="A0A9Q0YEL7"/>
<dbReference type="Proteomes" id="UP001152320">
    <property type="component" value="Chromosome 22"/>
</dbReference>
<name>A0A9Q0YEL7_HOLLE</name>
<proteinExistence type="predicted"/>
<evidence type="ECO:0000313" key="5">
    <source>
        <dbReference type="EMBL" id="KAJ8041029.1"/>
    </source>
</evidence>
<evidence type="ECO:0000313" key="6">
    <source>
        <dbReference type="EMBL" id="KAJ8041030.1"/>
    </source>
</evidence>
<keyword evidence="8" id="KW-1185">Reference proteome</keyword>
<evidence type="ECO:0000313" key="7">
    <source>
        <dbReference type="EMBL" id="KAJ8044559.1"/>
    </source>
</evidence>
<dbReference type="EMBL" id="JAIZAY010000006">
    <property type="protein sequence ID" value="KAJ8041028.1"/>
    <property type="molecule type" value="Genomic_DNA"/>
</dbReference>
<evidence type="ECO:0000313" key="2">
    <source>
        <dbReference type="EMBL" id="KAJ8020980.1"/>
    </source>
</evidence>
<dbReference type="EMBL" id="JAIZAY010000022">
    <property type="protein sequence ID" value="KAJ8020980.1"/>
    <property type="molecule type" value="Genomic_DNA"/>
</dbReference>
<organism evidence="2 8">
    <name type="scientific">Holothuria leucospilota</name>
    <name type="common">Black long sea cucumber</name>
    <name type="synonym">Mertensiothuria leucospilota</name>
    <dbReference type="NCBI Taxonomy" id="206669"/>
    <lineage>
        <taxon>Eukaryota</taxon>
        <taxon>Metazoa</taxon>
        <taxon>Echinodermata</taxon>
        <taxon>Eleutherozoa</taxon>
        <taxon>Echinozoa</taxon>
        <taxon>Holothuroidea</taxon>
        <taxon>Aspidochirotacea</taxon>
        <taxon>Aspidochirotida</taxon>
        <taxon>Holothuriidae</taxon>
        <taxon>Holothuria</taxon>
    </lineage>
</organism>
<dbReference type="EMBL" id="JAIZAY010000022">
    <property type="protein sequence ID" value="KAJ8020979.1"/>
    <property type="molecule type" value="Genomic_DNA"/>
</dbReference>
<dbReference type="Proteomes" id="UP001152320">
    <property type="component" value="Chromosome 3"/>
</dbReference>
<evidence type="ECO:0000313" key="1">
    <source>
        <dbReference type="EMBL" id="KAJ8020979.1"/>
    </source>
</evidence>
<protein>
    <submittedName>
        <fullName evidence="2">Uncharacterized protein</fullName>
    </submittedName>
</protein>
<dbReference type="EMBL" id="JAIZAY010000003">
    <property type="protein sequence ID" value="KAJ8044559.1"/>
    <property type="molecule type" value="Genomic_DNA"/>
</dbReference>
<accession>A0A9Q0YEL7</accession>